<dbReference type="AlphaFoldDB" id="A0A261F3Q2"/>
<keyword evidence="8" id="KW-0274">FAD</keyword>
<keyword evidence="5 13" id="KW-0808">Transferase</keyword>
<sequence length="389" mass="41903">MEILRLEPDEQGIVAWPTLSEDKRAVVTIGSFDGVHRGHQAVLARAVELAHTHDVPSVAITFDPRPGVVHAGLERDTQAVMSLEQRLELMDQAGFDYALVVRYTLAFAARTYIFFLGQLVGKLGMRTLVLGSDATMGKGREGDIAAIRKLSGATGVFELDVVDDFGPAGIYLPREVQYVVPEAGAGYEGVNGIESGVKSGIESEPSNPLTGMTKAQLRAWSKKQRSVAVREYSSSMVRFLLARGCVRDAAEILGRAHSIDATVAHGQARGRELGFPTANMADIRGFVPVDGVYAGYLTVLGSGERSGSGSGERYAAAISVGVNSTFEQDGSRFVEVYCLDAPEGFDIYDASVRVEFVSYLRPMVTFEGADALVEQMKRDVDAAREALEA</sequence>
<evidence type="ECO:0000256" key="9">
    <source>
        <dbReference type="ARBA" id="ARBA00022840"/>
    </source>
</evidence>
<evidence type="ECO:0000259" key="12">
    <source>
        <dbReference type="SMART" id="SM00904"/>
    </source>
</evidence>
<dbReference type="GO" id="GO:0003919">
    <property type="term" value="F:FMN adenylyltransferase activity"/>
    <property type="evidence" value="ECO:0007669"/>
    <property type="project" value="UniProtKB-EC"/>
</dbReference>
<dbReference type="GO" id="GO:0005524">
    <property type="term" value="F:ATP binding"/>
    <property type="evidence" value="ECO:0007669"/>
    <property type="project" value="UniProtKB-KW"/>
</dbReference>
<evidence type="ECO:0000256" key="2">
    <source>
        <dbReference type="ARBA" id="ARBA00010214"/>
    </source>
</evidence>
<dbReference type="Proteomes" id="UP000243657">
    <property type="component" value="Unassembled WGS sequence"/>
</dbReference>
<dbReference type="InterPro" id="IPR014729">
    <property type="entry name" value="Rossmann-like_a/b/a_fold"/>
</dbReference>
<proteinExistence type="inferred from homology"/>
<keyword evidence="9" id="KW-0067">ATP-binding</keyword>
<keyword evidence="6 13" id="KW-0548">Nucleotidyltransferase</keyword>
<evidence type="ECO:0000313" key="13">
    <source>
        <dbReference type="EMBL" id="OZG53705.1"/>
    </source>
</evidence>
<dbReference type="InterPro" id="IPR015865">
    <property type="entry name" value="Riboflavin_kinase_bac/euk"/>
</dbReference>
<protein>
    <submittedName>
        <fullName evidence="13">Bifunctional riboflavin kinase/FMN adenylyltransferase</fullName>
    </submittedName>
</protein>
<dbReference type="GO" id="GO:0008531">
    <property type="term" value="F:riboflavin kinase activity"/>
    <property type="evidence" value="ECO:0007669"/>
    <property type="project" value="UniProtKB-EC"/>
</dbReference>
<dbReference type="PANTHER" id="PTHR22749:SF6">
    <property type="entry name" value="RIBOFLAVIN KINASE"/>
    <property type="match status" value="1"/>
</dbReference>
<evidence type="ECO:0000256" key="8">
    <source>
        <dbReference type="ARBA" id="ARBA00022827"/>
    </source>
</evidence>
<evidence type="ECO:0000256" key="6">
    <source>
        <dbReference type="ARBA" id="ARBA00022695"/>
    </source>
</evidence>
<feature type="domain" description="Riboflavin kinase" evidence="12">
    <location>
        <begin position="252"/>
        <end position="388"/>
    </location>
</feature>
<keyword evidence="4" id="KW-0288">FMN</keyword>
<comment type="pathway">
    <text evidence="1">Cofactor biosynthesis; FAD biosynthesis; FAD from FMN: step 1/1.</text>
</comment>
<evidence type="ECO:0000256" key="3">
    <source>
        <dbReference type="ARBA" id="ARBA00022630"/>
    </source>
</evidence>
<keyword evidence="13" id="KW-0418">Kinase</keyword>
<comment type="catalytic activity">
    <reaction evidence="10">
        <text>riboflavin + ATP = FMN + ADP + H(+)</text>
        <dbReference type="Rhea" id="RHEA:14357"/>
        <dbReference type="ChEBI" id="CHEBI:15378"/>
        <dbReference type="ChEBI" id="CHEBI:30616"/>
        <dbReference type="ChEBI" id="CHEBI:57986"/>
        <dbReference type="ChEBI" id="CHEBI:58210"/>
        <dbReference type="ChEBI" id="CHEBI:456216"/>
        <dbReference type="EC" id="2.7.1.26"/>
    </reaction>
</comment>
<comment type="similarity">
    <text evidence="2">Belongs to the RibF family.</text>
</comment>
<dbReference type="EMBL" id="MWWT01000008">
    <property type="protein sequence ID" value="OZG53705.1"/>
    <property type="molecule type" value="Genomic_DNA"/>
</dbReference>
<dbReference type="Gene3D" id="3.40.50.620">
    <property type="entry name" value="HUPs"/>
    <property type="match status" value="1"/>
</dbReference>
<dbReference type="InterPro" id="IPR004821">
    <property type="entry name" value="Cyt_trans-like"/>
</dbReference>
<keyword evidence="3" id="KW-0285">Flavoprotein</keyword>
<name>A0A261F3Q2_9BIFI</name>
<reference evidence="13 14" key="1">
    <citation type="journal article" date="2017" name="BMC Genomics">
        <title>Comparative genomic and phylogenomic analyses of the Bifidobacteriaceae family.</title>
        <authorList>
            <person name="Lugli G.A."/>
            <person name="Milani C."/>
            <person name="Turroni F."/>
            <person name="Duranti S."/>
            <person name="Mancabelli L."/>
            <person name="Mangifesta M."/>
            <person name="Ferrario C."/>
            <person name="Modesto M."/>
            <person name="Mattarelli P."/>
            <person name="Jiri K."/>
            <person name="van Sinderen D."/>
            <person name="Ventura M."/>
        </authorList>
    </citation>
    <scope>NUCLEOTIDE SEQUENCE [LARGE SCALE GENOMIC DNA]</scope>
    <source>
        <strain evidence="13 14">DSM 24762</strain>
    </source>
</reference>
<evidence type="ECO:0000313" key="14">
    <source>
        <dbReference type="Proteomes" id="UP000243657"/>
    </source>
</evidence>
<dbReference type="SUPFAM" id="SSF82114">
    <property type="entry name" value="Riboflavin kinase-like"/>
    <property type="match status" value="1"/>
</dbReference>
<evidence type="ECO:0000256" key="10">
    <source>
        <dbReference type="ARBA" id="ARBA00047880"/>
    </source>
</evidence>
<gene>
    <name evidence="13" type="ORF">ALMA_1270</name>
</gene>
<dbReference type="SUPFAM" id="SSF52374">
    <property type="entry name" value="Nucleotidylyl transferase"/>
    <property type="match status" value="1"/>
</dbReference>
<accession>A0A261F3Q2</accession>
<dbReference type="GO" id="GO:0006747">
    <property type="term" value="P:FAD biosynthetic process"/>
    <property type="evidence" value="ECO:0007669"/>
    <property type="project" value="UniProtKB-UniPathway"/>
</dbReference>
<dbReference type="PANTHER" id="PTHR22749">
    <property type="entry name" value="RIBOFLAVIN KINASE/FMN ADENYLYLTRANSFERASE"/>
    <property type="match status" value="1"/>
</dbReference>
<evidence type="ECO:0000256" key="4">
    <source>
        <dbReference type="ARBA" id="ARBA00022643"/>
    </source>
</evidence>
<dbReference type="SMART" id="SM00904">
    <property type="entry name" value="Flavokinase"/>
    <property type="match status" value="1"/>
</dbReference>
<evidence type="ECO:0000256" key="1">
    <source>
        <dbReference type="ARBA" id="ARBA00004726"/>
    </source>
</evidence>
<evidence type="ECO:0000256" key="11">
    <source>
        <dbReference type="ARBA" id="ARBA00049494"/>
    </source>
</evidence>
<evidence type="ECO:0000256" key="5">
    <source>
        <dbReference type="ARBA" id="ARBA00022679"/>
    </source>
</evidence>
<keyword evidence="7" id="KW-0547">Nucleotide-binding</keyword>
<dbReference type="Pfam" id="PF06574">
    <property type="entry name" value="FAD_syn"/>
    <property type="match status" value="1"/>
</dbReference>
<comment type="catalytic activity">
    <reaction evidence="11">
        <text>FMN + ATP + H(+) = FAD + diphosphate</text>
        <dbReference type="Rhea" id="RHEA:17237"/>
        <dbReference type="ChEBI" id="CHEBI:15378"/>
        <dbReference type="ChEBI" id="CHEBI:30616"/>
        <dbReference type="ChEBI" id="CHEBI:33019"/>
        <dbReference type="ChEBI" id="CHEBI:57692"/>
        <dbReference type="ChEBI" id="CHEBI:58210"/>
        <dbReference type="EC" id="2.7.7.2"/>
    </reaction>
</comment>
<dbReference type="InterPro" id="IPR023465">
    <property type="entry name" value="Riboflavin_kinase_dom_sf"/>
</dbReference>
<dbReference type="NCBIfam" id="TIGR00125">
    <property type="entry name" value="cyt_tran_rel"/>
    <property type="match status" value="1"/>
</dbReference>
<dbReference type="InterPro" id="IPR023468">
    <property type="entry name" value="Riboflavin_kinase"/>
</dbReference>
<dbReference type="InterPro" id="IPR015864">
    <property type="entry name" value="FAD_synthase"/>
</dbReference>
<dbReference type="RefSeq" id="WP_094726893.1">
    <property type="nucleotide sequence ID" value="NZ_JBHLWS010000009.1"/>
</dbReference>
<comment type="caution">
    <text evidence="13">The sequence shown here is derived from an EMBL/GenBank/DDBJ whole genome shotgun (WGS) entry which is preliminary data.</text>
</comment>
<organism evidence="13 14">
    <name type="scientific">Alloscardovia macacae</name>
    <dbReference type="NCBI Taxonomy" id="1160091"/>
    <lineage>
        <taxon>Bacteria</taxon>
        <taxon>Bacillati</taxon>
        <taxon>Actinomycetota</taxon>
        <taxon>Actinomycetes</taxon>
        <taxon>Bifidobacteriales</taxon>
        <taxon>Bifidobacteriaceae</taxon>
        <taxon>Alloscardovia</taxon>
    </lineage>
</organism>
<dbReference type="Gene3D" id="2.40.30.30">
    <property type="entry name" value="Riboflavin kinase-like"/>
    <property type="match status" value="1"/>
</dbReference>
<dbReference type="GO" id="GO:0009398">
    <property type="term" value="P:FMN biosynthetic process"/>
    <property type="evidence" value="ECO:0007669"/>
    <property type="project" value="TreeGrafter"/>
</dbReference>
<evidence type="ECO:0000256" key="7">
    <source>
        <dbReference type="ARBA" id="ARBA00022741"/>
    </source>
</evidence>
<dbReference type="UniPathway" id="UPA00277">
    <property type="reaction ID" value="UER00407"/>
</dbReference>
<dbReference type="CDD" id="cd02064">
    <property type="entry name" value="FAD_synthetase_N"/>
    <property type="match status" value="1"/>
</dbReference>
<keyword evidence="14" id="KW-1185">Reference proteome</keyword>
<dbReference type="GO" id="GO:0009231">
    <property type="term" value="P:riboflavin biosynthetic process"/>
    <property type="evidence" value="ECO:0007669"/>
    <property type="project" value="InterPro"/>
</dbReference>
<dbReference type="Pfam" id="PF01687">
    <property type="entry name" value="Flavokinase"/>
    <property type="match status" value="1"/>
</dbReference>